<evidence type="ECO:0000256" key="1">
    <source>
        <dbReference type="ARBA" id="ARBA00022741"/>
    </source>
</evidence>
<dbReference type="PANTHER" id="PTHR45766">
    <property type="entry name" value="DNA ANNEALING HELICASE AND ENDONUCLEASE ZRANB3 FAMILY MEMBER"/>
    <property type="match status" value="1"/>
</dbReference>
<dbReference type="Gene3D" id="3.40.50.10810">
    <property type="entry name" value="Tandem AAA-ATPase domain"/>
    <property type="match status" value="1"/>
</dbReference>
<evidence type="ECO:0000313" key="10">
    <source>
        <dbReference type="EMBL" id="MFL7900675.1"/>
    </source>
</evidence>
<evidence type="ECO:0000313" key="11">
    <source>
        <dbReference type="Proteomes" id="UP001628281"/>
    </source>
</evidence>
<feature type="coiled-coil region" evidence="5">
    <location>
        <begin position="960"/>
        <end position="995"/>
    </location>
</feature>
<dbReference type="InterPro" id="IPR001387">
    <property type="entry name" value="Cro/C1-type_HTH"/>
</dbReference>
<dbReference type="Pfam" id="PF13020">
    <property type="entry name" value="NOV_C"/>
    <property type="match status" value="1"/>
</dbReference>
<evidence type="ECO:0000259" key="9">
    <source>
        <dbReference type="PROSITE" id="PS51194"/>
    </source>
</evidence>
<dbReference type="CDD" id="cd18793">
    <property type="entry name" value="SF2_C_SNF"/>
    <property type="match status" value="1"/>
</dbReference>
<dbReference type="InterPro" id="IPR057342">
    <property type="entry name" value="DEXDc_RapA"/>
</dbReference>
<dbReference type="PROSITE" id="PS50206">
    <property type="entry name" value="RHODANESE_3"/>
    <property type="match status" value="1"/>
</dbReference>
<dbReference type="InterPro" id="IPR027417">
    <property type="entry name" value="P-loop_NTPase"/>
</dbReference>
<keyword evidence="11" id="KW-1185">Reference proteome</keyword>
<keyword evidence="5" id="KW-0175">Coiled coil</keyword>
<protein>
    <submittedName>
        <fullName evidence="10">Helicase-related protein</fullName>
    </submittedName>
</protein>
<name>A0ABW8V2A8_9PROT</name>
<dbReference type="SMART" id="SM00487">
    <property type="entry name" value="DEXDc"/>
    <property type="match status" value="1"/>
</dbReference>
<dbReference type="EMBL" id="JBJLSN010000005">
    <property type="protein sequence ID" value="MFL7900675.1"/>
    <property type="molecule type" value="Genomic_DNA"/>
</dbReference>
<dbReference type="GO" id="GO:0004386">
    <property type="term" value="F:helicase activity"/>
    <property type="evidence" value="ECO:0007669"/>
    <property type="project" value="UniProtKB-KW"/>
</dbReference>
<sequence length="1174" mass="130178">MKAWDGSAARIRKLRRTLGLRQPEFAAKIGVAAVTVSRWENGQNQPTELAWARISEIEACLTTKMEKPTAHGGIPGAAFTAPPEVIAAVTEIHRLAHGHLASPAFATEVSLIDPLPHQRIAVYDHILKSWPIRFLLADDAGAGKTIMAGLTIRELLFRRLVQRVLVVAPAGLVGNWERELRILFRIHARIIRGADSAKGNPFMSTDAGFAVVSVDTLRSERTFQRLREAGLNGFAYDLVLFDEAHKLSADRDPDLTVRKTARYRLAEALAGIVSGDQRWDLGWAPQGLMLLTATPHMGKEYPYFALWRLLEPDAISTPEALASFPAERRARHFIRRTKEEMVKLDGSQLYPPRKCDTLGYELTQGPDSEQALYDETTKYIRDIYNRAATLNRSAARLAMSVFQRRLASSTYALMKSFERRSERLAAAIKEVAEGGEASFRKAQADLDDTLEDLFETTTADDDQGETGEAHEDAEDKAMGATVAETLADLMVEREKVEELRKFAKRLIDNGVESKFSRLLEALKGEKFRGEKVIIFTEHRDTALYLSGRLEGMGYTDQVAQLHGGMDYLERDRQVEFFRAPIEEGGARFLIATDAAGEGVNLQFAWIMVNYDVPWNPARLEQRMGRIHRYGQKKPSVLISNLVALKTREGQVIGTLLKKLEDIRKALGSDKVFDVVGRLFQGVSLKTYLEASLQGDAAAKKLEGVLTADQVRALEAREKAIYGDGGEVKARLSDLREDMEQEQYLRLMPGYVQRLLERALPLLGLAVEGDAGSAFHLRAVKPGAMDRVAAALEYYPPEARERLTVRRPEGKQQAIWLHPGEPVFEELASELLERFEGDALRGAMFVDPTCTHPWLFHLASFPVVRRHPKEDDADVIEHRLVALRQEADGSIANCSIEHLLLLRGLEGGVPGAYTAARASGTLVADAERFVKENVAAEVLEAHRDRVARDLPDRIRLVRAGFSRQEVELAKARTRLREAAQAGKKNALQALEQVKRRQTALSAVRDEKLAEIQAEPELIGIGEIRFLARALVVPSTDPEDAKRFDADVEATAVKFVAAYEETAGARVQDVSKAALAVAAGLGPWPGFDLWSHRPGGEKRCIEVKGRADTGAVVVSDNEWAKAAILRDRYWLYVVLDCATPAPRMLRIQDPHGRLLGTTKGGISLKVGDLVAAAEAD</sequence>
<dbReference type="InterPro" id="IPR010982">
    <property type="entry name" value="Lambda_DNA-bd_dom_sf"/>
</dbReference>
<dbReference type="Gene3D" id="3.40.50.300">
    <property type="entry name" value="P-loop containing nucleotide triphosphate hydrolases"/>
    <property type="match status" value="1"/>
</dbReference>
<dbReference type="Gene3D" id="1.10.260.40">
    <property type="entry name" value="lambda repressor-like DNA-binding domains"/>
    <property type="match status" value="1"/>
</dbReference>
<gene>
    <name evidence="10" type="ORF">ACJ41P_06035</name>
</gene>
<feature type="domain" description="Helicase C-terminal" evidence="9">
    <location>
        <begin position="514"/>
        <end position="667"/>
    </location>
</feature>
<dbReference type="InterPro" id="IPR006935">
    <property type="entry name" value="Helicase/UvrB_N"/>
</dbReference>
<comment type="caution">
    <text evidence="10">The sequence shown here is derived from an EMBL/GenBank/DDBJ whole genome shotgun (WGS) entry which is preliminary data.</text>
</comment>
<dbReference type="PROSITE" id="PS51194">
    <property type="entry name" value="HELICASE_CTER"/>
    <property type="match status" value="1"/>
</dbReference>
<keyword evidence="1" id="KW-0547">Nucleotide-binding</keyword>
<dbReference type="PROSITE" id="PS51192">
    <property type="entry name" value="HELICASE_ATP_BIND_1"/>
    <property type="match status" value="1"/>
</dbReference>
<evidence type="ECO:0000256" key="5">
    <source>
        <dbReference type="SAM" id="Coils"/>
    </source>
</evidence>
<accession>A0ABW8V2A8</accession>
<proteinExistence type="predicted"/>
<reference evidence="10 11" key="1">
    <citation type="submission" date="2024-11" db="EMBL/GenBank/DDBJ databases">
        <title>Draft genome sequences of two bacteria associated to sugarcane roots in Colombia.</title>
        <authorList>
            <person name="Pardo-Diaz S."/>
            <person name="Masmela-Mendoza J."/>
            <person name="Delgadillo-Duran P."/>
            <person name="Bautista E.J."/>
            <person name="Rojas-Tapias D.F."/>
        </authorList>
    </citation>
    <scope>NUCLEOTIDE SEQUENCE [LARGE SCALE GENOMIC DNA]</scope>
    <source>
        <strain evidence="10 11">Ap18</strain>
    </source>
</reference>
<dbReference type="SUPFAM" id="SSF47413">
    <property type="entry name" value="lambda repressor-like DNA-binding domains"/>
    <property type="match status" value="1"/>
</dbReference>
<dbReference type="PROSITE" id="PS50943">
    <property type="entry name" value="HTH_CROC1"/>
    <property type="match status" value="1"/>
</dbReference>
<dbReference type="Pfam" id="PF00271">
    <property type="entry name" value="Helicase_C"/>
    <property type="match status" value="1"/>
</dbReference>
<keyword evidence="2" id="KW-0378">Hydrolase</keyword>
<keyword evidence="3 10" id="KW-0347">Helicase</keyword>
<dbReference type="InterPro" id="IPR038718">
    <property type="entry name" value="SNF2-like_sf"/>
</dbReference>
<organism evidence="10 11">
    <name type="scientific">Azospirillum argentinense</name>
    <dbReference type="NCBI Taxonomy" id="2970906"/>
    <lineage>
        <taxon>Bacteria</taxon>
        <taxon>Pseudomonadati</taxon>
        <taxon>Pseudomonadota</taxon>
        <taxon>Alphaproteobacteria</taxon>
        <taxon>Rhodospirillales</taxon>
        <taxon>Azospirillaceae</taxon>
        <taxon>Azospirillum</taxon>
    </lineage>
</organism>
<feature type="domain" description="Helicase ATP-binding" evidence="8">
    <location>
        <begin position="125"/>
        <end position="313"/>
    </location>
</feature>
<evidence type="ECO:0000256" key="3">
    <source>
        <dbReference type="ARBA" id="ARBA00022806"/>
    </source>
</evidence>
<dbReference type="CDD" id="cd00093">
    <property type="entry name" value="HTH_XRE"/>
    <property type="match status" value="1"/>
</dbReference>
<dbReference type="InterPro" id="IPR001763">
    <property type="entry name" value="Rhodanese-like_dom"/>
</dbReference>
<dbReference type="Pfam" id="PF01381">
    <property type="entry name" value="HTH_3"/>
    <property type="match status" value="1"/>
</dbReference>
<dbReference type="SMART" id="SM00490">
    <property type="entry name" value="HELICc"/>
    <property type="match status" value="1"/>
</dbReference>
<dbReference type="PANTHER" id="PTHR45766:SF6">
    <property type="entry name" value="SWI_SNF-RELATED MATRIX-ASSOCIATED ACTIN-DEPENDENT REGULATOR OF CHROMATIN SUBFAMILY A-LIKE PROTEIN 1"/>
    <property type="match status" value="1"/>
</dbReference>
<dbReference type="InterPro" id="IPR049730">
    <property type="entry name" value="SNF2/RAD54-like_C"/>
</dbReference>
<feature type="domain" description="Rhodanese" evidence="6">
    <location>
        <begin position="512"/>
        <end position="576"/>
    </location>
</feature>
<dbReference type="CDD" id="cd18011">
    <property type="entry name" value="DEXDc_RapA"/>
    <property type="match status" value="1"/>
</dbReference>
<evidence type="ECO:0000256" key="4">
    <source>
        <dbReference type="ARBA" id="ARBA00022840"/>
    </source>
</evidence>
<dbReference type="SMART" id="SM00530">
    <property type="entry name" value="HTH_XRE"/>
    <property type="match status" value="1"/>
</dbReference>
<feature type="domain" description="HTH cro/C1-type" evidence="7">
    <location>
        <begin position="11"/>
        <end position="57"/>
    </location>
</feature>
<evidence type="ECO:0000259" key="6">
    <source>
        <dbReference type="PROSITE" id="PS50206"/>
    </source>
</evidence>
<dbReference type="Proteomes" id="UP001628281">
    <property type="component" value="Unassembled WGS sequence"/>
</dbReference>
<dbReference type="SUPFAM" id="SSF52540">
    <property type="entry name" value="P-loop containing nucleoside triphosphate hydrolases"/>
    <property type="match status" value="2"/>
</dbReference>
<dbReference type="RefSeq" id="WP_407823655.1">
    <property type="nucleotide sequence ID" value="NZ_JBJLSN010000005.1"/>
</dbReference>
<evidence type="ECO:0000259" key="7">
    <source>
        <dbReference type="PROSITE" id="PS50943"/>
    </source>
</evidence>
<evidence type="ECO:0000256" key="2">
    <source>
        <dbReference type="ARBA" id="ARBA00022801"/>
    </source>
</evidence>
<dbReference type="InterPro" id="IPR001650">
    <property type="entry name" value="Helicase_C-like"/>
</dbReference>
<evidence type="ECO:0000259" key="8">
    <source>
        <dbReference type="PROSITE" id="PS51192"/>
    </source>
</evidence>
<dbReference type="Pfam" id="PF04851">
    <property type="entry name" value="ResIII"/>
    <property type="match status" value="1"/>
</dbReference>
<keyword evidence="4" id="KW-0067">ATP-binding</keyword>
<dbReference type="InterPro" id="IPR014001">
    <property type="entry name" value="Helicase_ATP-bd"/>
</dbReference>
<dbReference type="InterPro" id="IPR024975">
    <property type="entry name" value="NOV_C"/>
</dbReference>